<protein>
    <submittedName>
        <fullName evidence="3">Prepilin-type N-terminal cleavage/methylation domain-containing protein</fullName>
    </submittedName>
</protein>
<dbReference type="Pfam" id="PF07963">
    <property type="entry name" value="N_methyl"/>
    <property type="match status" value="1"/>
</dbReference>
<accession>A0A4R0EP76</accession>
<dbReference type="Pfam" id="PF16732">
    <property type="entry name" value="ComP_DUS"/>
    <property type="match status" value="1"/>
</dbReference>
<keyword evidence="2" id="KW-1133">Transmembrane helix</keyword>
<dbReference type="GO" id="GO:0015628">
    <property type="term" value="P:protein secretion by the type II secretion system"/>
    <property type="evidence" value="ECO:0007669"/>
    <property type="project" value="InterPro"/>
</dbReference>
<name>A0A4R0EP76_9GAMM</name>
<dbReference type="InterPro" id="IPR031982">
    <property type="entry name" value="PilE-like"/>
</dbReference>
<organism evidence="3 4">
    <name type="scientific">Acinetobacter terrae</name>
    <dbReference type="NCBI Taxonomy" id="2731247"/>
    <lineage>
        <taxon>Bacteria</taxon>
        <taxon>Pseudomonadati</taxon>
        <taxon>Pseudomonadota</taxon>
        <taxon>Gammaproteobacteria</taxon>
        <taxon>Moraxellales</taxon>
        <taxon>Moraxellaceae</taxon>
        <taxon>Acinetobacter</taxon>
        <taxon>Acinetobacter Taxon 24</taxon>
    </lineage>
</organism>
<keyword evidence="2" id="KW-0812">Transmembrane</keyword>
<dbReference type="InterPro" id="IPR000983">
    <property type="entry name" value="Bac_GSPG_pilin"/>
</dbReference>
<sequence length="153" mass="16512">MHKKPSLIAHKFESGFTLIELMVTVVIIAILAAIAMPMYSNYITKAKARNAGADLVALSLVLESLYQRNLTYTAPTPNPTTTTAQTQTHASAWQPAELETFDYTMEVKDIDSKKGYVLTATGKGRNVGCTLTLNSKNQRGVPATSGCGGLTSW</sequence>
<proteinExistence type="predicted"/>
<dbReference type="PROSITE" id="PS00409">
    <property type="entry name" value="PROKAR_NTER_METHYL"/>
    <property type="match status" value="1"/>
</dbReference>
<evidence type="ECO:0000256" key="2">
    <source>
        <dbReference type="SAM" id="Phobius"/>
    </source>
</evidence>
<dbReference type="InterPro" id="IPR045584">
    <property type="entry name" value="Pilin-like"/>
</dbReference>
<evidence type="ECO:0000256" key="1">
    <source>
        <dbReference type="ARBA" id="ARBA00022481"/>
    </source>
</evidence>
<dbReference type="Proteomes" id="UP000291380">
    <property type="component" value="Unassembled WGS sequence"/>
</dbReference>
<dbReference type="AlphaFoldDB" id="A0A4R0EP76"/>
<dbReference type="PRINTS" id="PR00813">
    <property type="entry name" value="BCTERIALGSPG"/>
</dbReference>
<dbReference type="EMBL" id="SJOA01000004">
    <property type="protein sequence ID" value="TCB60552.1"/>
    <property type="molecule type" value="Genomic_DNA"/>
</dbReference>
<dbReference type="SUPFAM" id="SSF54523">
    <property type="entry name" value="Pili subunits"/>
    <property type="match status" value="1"/>
</dbReference>
<evidence type="ECO:0000313" key="3">
    <source>
        <dbReference type="EMBL" id="TCB60552.1"/>
    </source>
</evidence>
<evidence type="ECO:0000313" key="4">
    <source>
        <dbReference type="Proteomes" id="UP000291380"/>
    </source>
</evidence>
<dbReference type="NCBIfam" id="TIGR02532">
    <property type="entry name" value="IV_pilin_GFxxxE"/>
    <property type="match status" value="1"/>
</dbReference>
<comment type="caution">
    <text evidence="3">The sequence shown here is derived from an EMBL/GenBank/DDBJ whole genome shotgun (WGS) entry which is preliminary data.</text>
</comment>
<dbReference type="GO" id="GO:0043683">
    <property type="term" value="P:type IV pilus assembly"/>
    <property type="evidence" value="ECO:0007669"/>
    <property type="project" value="InterPro"/>
</dbReference>
<gene>
    <name evidence="3" type="ORF">E0H85_04560</name>
</gene>
<reference evidence="3 4" key="1">
    <citation type="submission" date="2019-02" db="EMBL/GenBank/DDBJ databases">
        <title>High diversity of culturable Acinetobacter species in natural soil and water ecosystems.</title>
        <authorList>
            <person name="Radolfova-Krizova L."/>
            <person name="Nemec A."/>
        </authorList>
    </citation>
    <scope>NUCLEOTIDE SEQUENCE [LARGE SCALE GENOMIC DNA]</scope>
    <source>
        <strain evidence="3 4">ANC 4281</strain>
    </source>
</reference>
<dbReference type="GO" id="GO:0015627">
    <property type="term" value="C:type II protein secretion system complex"/>
    <property type="evidence" value="ECO:0007669"/>
    <property type="project" value="InterPro"/>
</dbReference>
<dbReference type="RefSeq" id="WP_131270719.1">
    <property type="nucleotide sequence ID" value="NZ_JABERI010000007.1"/>
</dbReference>
<feature type="transmembrane region" description="Helical" evidence="2">
    <location>
        <begin position="21"/>
        <end position="39"/>
    </location>
</feature>
<dbReference type="OrthoDB" id="6713246at2"/>
<dbReference type="Gene3D" id="3.30.700.10">
    <property type="entry name" value="Glycoprotein, Type 4 Pilin"/>
    <property type="match status" value="1"/>
</dbReference>
<dbReference type="InterPro" id="IPR012902">
    <property type="entry name" value="N_methyl_site"/>
</dbReference>
<keyword evidence="2" id="KW-0472">Membrane</keyword>
<keyword evidence="1" id="KW-0488">Methylation</keyword>